<dbReference type="AlphaFoldDB" id="A0A2Z2NUW0"/>
<accession>A0A2Z2NUW0</accession>
<feature type="binding site" evidence="8">
    <location>
        <position position="68"/>
    </location>
    <ligand>
        <name>GTP</name>
        <dbReference type="ChEBI" id="CHEBI:37565"/>
    </ligand>
</feature>
<keyword evidence="1 8" id="KW-0963">Cytoplasm</keyword>
<dbReference type="Gene3D" id="3.90.550.10">
    <property type="entry name" value="Spore Coat Polysaccharide Biosynthesis Protein SpsA, Chain A"/>
    <property type="match status" value="1"/>
</dbReference>
<comment type="function">
    <text evidence="8">Transfers a GMP moiety from GTP to Mo-molybdopterin (Mo-MPT) cofactor (Moco or molybdenum cofactor) to form Mo-molybdopterin guanine dinucleotide (Mo-MGD) cofactor.</text>
</comment>
<dbReference type="Proteomes" id="UP000250079">
    <property type="component" value="Chromosome"/>
</dbReference>
<reference evidence="10 11" key="1">
    <citation type="submission" date="2016-12" db="EMBL/GenBank/DDBJ databases">
        <authorList>
            <person name="Song W.-J."/>
            <person name="Kurnit D.M."/>
        </authorList>
    </citation>
    <scope>NUCLEOTIDE SEQUENCE [LARGE SCALE GENOMIC DNA]</scope>
    <source>
        <strain evidence="10 11">IMCC3135</strain>
    </source>
</reference>
<evidence type="ECO:0000256" key="3">
    <source>
        <dbReference type="ARBA" id="ARBA00022723"/>
    </source>
</evidence>
<dbReference type="InterPro" id="IPR013482">
    <property type="entry name" value="Molybde_CF_guanTrfase"/>
</dbReference>
<dbReference type="GO" id="GO:0005525">
    <property type="term" value="F:GTP binding"/>
    <property type="evidence" value="ECO:0007669"/>
    <property type="project" value="UniProtKB-UniRule"/>
</dbReference>
<evidence type="ECO:0000256" key="6">
    <source>
        <dbReference type="ARBA" id="ARBA00023134"/>
    </source>
</evidence>
<evidence type="ECO:0000256" key="5">
    <source>
        <dbReference type="ARBA" id="ARBA00022842"/>
    </source>
</evidence>
<dbReference type="SUPFAM" id="SSF53448">
    <property type="entry name" value="Nucleotide-diphospho-sugar transferases"/>
    <property type="match status" value="1"/>
</dbReference>
<comment type="subcellular location">
    <subcellularLocation>
        <location evidence="8">Cytoplasm</location>
    </subcellularLocation>
</comment>
<dbReference type="PANTHER" id="PTHR19136:SF81">
    <property type="entry name" value="MOLYBDENUM COFACTOR GUANYLYLTRANSFERASE"/>
    <property type="match status" value="1"/>
</dbReference>
<feature type="binding site" evidence="8">
    <location>
        <position position="98"/>
    </location>
    <ligand>
        <name>Mg(2+)</name>
        <dbReference type="ChEBI" id="CHEBI:18420"/>
    </ligand>
</feature>
<dbReference type="HAMAP" id="MF_00316">
    <property type="entry name" value="MobA"/>
    <property type="match status" value="1"/>
</dbReference>
<evidence type="ECO:0000256" key="4">
    <source>
        <dbReference type="ARBA" id="ARBA00022741"/>
    </source>
</evidence>
<feature type="domain" description="MobA-like NTP transferase" evidence="9">
    <location>
        <begin position="6"/>
        <end position="162"/>
    </location>
</feature>
<keyword evidence="2 8" id="KW-0808">Transferase</keyword>
<dbReference type="InterPro" id="IPR029044">
    <property type="entry name" value="Nucleotide-diphossugar_trans"/>
</dbReference>
<proteinExistence type="inferred from homology"/>
<gene>
    <name evidence="8 10" type="primary">mobA</name>
    <name evidence="10" type="ORF">IMCC3135_24845</name>
</gene>
<dbReference type="GO" id="GO:0046872">
    <property type="term" value="F:metal ion binding"/>
    <property type="evidence" value="ECO:0007669"/>
    <property type="project" value="UniProtKB-KW"/>
</dbReference>
<feature type="binding site" evidence="8">
    <location>
        <begin position="9"/>
        <end position="11"/>
    </location>
    <ligand>
        <name>GTP</name>
        <dbReference type="ChEBI" id="CHEBI:37565"/>
    </ligand>
</feature>
<comment type="catalytic activity">
    <reaction evidence="8">
        <text>Mo-molybdopterin + GTP + H(+) = Mo-molybdopterin guanine dinucleotide + diphosphate</text>
        <dbReference type="Rhea" id="RHEA:34243"/>
        <dbReference type="ChEBI" id="CHEBI:15378"/>
        <dbReference type="ChEBI" id="CHEBI:33019"/>
        <dbReference type="ChEBI" id="CHEBI:37565"/>
        <dbReference type="ChEBI" id="CHEBI:71302"/>
        <dbReference type="ChEBI" id="CHEBI:71310"/>
        <dbReference type="EC" id="2.7.7.77"/>
    </reaction>
</comment>
<keyword evidence="11" id="KW-1185">Reference proteome</keyword>
<name>A0A2Z2NUW0_9GAMM</name>
<comment type="domain">
    <text evidence="8">The N-terminal domain determines nucleotide recognition and specific binding, while the C-terminal domain determines the specific binding to the target protein.</text>
</comment>
<sequence length="195" mass="21476">MASTGALILAGGLARRMGGQDKGLVMLAESPMVSYALRTVQPLVDRCVINANRHLDVYSQFGVPVITDQLEGHLGPLAGLSAGIDALDTDYVFMCPCDSPFVQAELFQALLSACIETDADLSVPHDGERLQPIFVVVHRRVKESLDLFLASGQRKIDRWFDELKVQEVPAGDFIESFRNINTEEERLATEQGMLR</sequence>
<comment type="subunit">
    <text evidence="8">Monomer.</text>
</comment>
<organism evidence="10 11">
    <name type="scientific">Granulosicoccus antarcticus IMCC3135</name>
    <dbReference type="NCBI Taxonomy" id="1192854"/>
    <lineage>
        <taxon>Bacteria</taxon>
        <taxon>Pseudomonadati</taxon>
        <taxon>Pseudomonadota</taxon>
        <taxon>Gammaproteobacteria</taxon>
        <taxon>Chromatiales</taxon>
        <taxon>Granulosicoccaceae</taxon>
        <taxon>Granulosicoccus</taxon>
    </lineage>
</organism>
<dbReference type="GO" id="GO:0005737">
    <property type="term" value="C:cytoplasm"/>
    <property type="evidence" value="ECO:0007669"/>
    <property type="project" value="UniProtKB-SubCell"/>
</dbReference>
<dbReference type="EMBL" id="CP018632">
    <property type="protein sequence ID" value="ASJ75033.1"/>
    <property type="molecule type" value="Genomic_DNA"/>
</dbReference>
<feature type="binding site" evidence="8">
    <location>
        <position position="98"/>
    </location>
    <ligand>
        <name>GTP</name>
        <dbReference type="ChEBI" id="CHEBI:37565"/>
    </ligand>
</feature>
<dbReference type="NCBIfam" id="TIGR02665">
    <property type="entry name" value="molyb_mobA"/>
    <property type="match status" value="1"/>
</dbReference>
<protein>
    <recommendedName>
        <fullName evidence="8">Molybdenum cofactor guanylyltransferase</fullName>
        <shortName evidence="8">MoCo guanylyltransferase</shortName>
        <ecNumber evidence="8">2.7.7.77</ecNumber>
    </recommendedName>
    <alternativeName>
        <fullName evidence="8">GTP:molybdopterin guanylyltransferase</fullName>
    </alternativeName>
    <alternativeName>
        <fullName evidence="8">Mo-MPT guanylyltransferase</fullName>
    </alternativeName>
    <alternativeName>
        <fullName evidence="8">Molybdopterin guanylyltransferase</fullName>
    </alternativeName>
    <alternativeName>
        <fullName evidence="8">Molybdopterin-guanine dinucleotide synthase</fullName>
        <shortName evidence="8">MGD synthase</shortName>
    </alternativeName>
</protein>
<feature type="binding site" evidence="8">
    <location>
        <position position="50"/>
    </location>
    <ligand>
        <name>GTP</name>
        <dbReference type="ChEBI" id="CHEBI:37565"/>
    </ligand>
</feature>
<dbReference type="PANTHER" id="PTHR19136">
    <property type="entry name" value="MOLYBDENUM COFACTOR GUANYLYLTRANSFERASE"/>
    <property type="match status" value="1"/>
</dbReference>
<comment type="cofactor">
    <cofactor evidence="8">
        <name>Mg(2+)</name>
        <dbReference type="ChEBI" id="CHEBI:18420"/>
    </cofactor>
</comment>
<dbReference type="EC" id="2.7.7.77" evidence="8"/>
<evidence type="ECO:0000256" key="7">
    <source>
        <dbReference type="ARBA" id="ARBA00023150"/>
    </source>
</evidence>
<dbReference type="GO" id="GO:1902758">
    <property type="term" value="P:bis(molybdopterin guanine dinucleotide)molybdenum biosynthetic process"/>
    <property type="evidence" value="ECO:0007669"/>
    <property type="project" value="TreeGrafter"/>
</dbReference>
<keyword evidence="6 8" id="KW-0342">GTP-binding</keyword>
<dbReference type="KEGG" id="gai:IMCC3135_24845"/>
<comment type="similarity">
    <text evidence="8">Belongs to the MobA family.</text>
</comment>
<evidence type="ECO:0000259" key="9">
    <source>
        <dbReference type="Pfam" id="PF12804"/>
    </source>
</evidence>
<evidence type="ECO:0000256" key="8">
    <source>
        <dbReference type="HAMAP-Rule" id="MF_00316"/>
    </source>
</evidence>
<dbReference type="RefSeq" id="WP_088919994.1">
    <property type="nucleotide sequence ID" value="NZ_CP018632.1"/>
</dbReference>
<dbReference type="Pfam" id="PF12804">
    <property type="entry name" value="NTP_transf_3"/>
    <property type="match status" value="1"/>
</dbReference>
<feature type="binding site" evidence="8">
    <location>
        <position position="22"/>
    </location>
    <ligand>
        <name>GTP</name>
        <dbReference type="ChEBI" id="CHEBI:37565"/>
    </ligand>
</feature>
<keyword evidence="5 8" id="KW-0460">Magnesium</keyword>
<evidence type="ECO:0000256" key="2">
    <source>
        <dbReference type="ARBA" id="ARBA00022679"/>
    </source>
</evidence>
<dbReference type="GO" id="GO:0061603">
    <property type="term" value="F:molybdenum cofactor guanylyltransferase activity"/>
    <property type="evidence" value="ECO:0007669"/>
    <property type="project" value="UniProtKB-EC"/>
</dbReference>
<evidence type="ECO:0000313" key="11">
    <source>
        <dbReference type="Proteomes" id="UP000250079"/>
    </source>
</evidence>
<evidence type="ECO:0000256" key="1">
    <source>
        <dbReference type="ARBA" id="ARBA00022490"/>
    </source>
</evidence>
<dbReference type="InterPro" id="IPR025877">
    <property type="entry name" value="MobA-like_NTP_Trfase"/>
</dbReference>
<dbReference type="OrthoDB" id="9788394at2"/>
<keyword evidence="4 8" id="KW-0547">Nucleotide-binding</keyword>
<keyword evidence="3 8" id="KW-0479">Metal-binding</keyword>
<keyword evidence="7 8" id="KW-0501">Molybdenum cofactor biosynthesis</keyword>
<dbReference type="CDD" id="cd02503">
    <property type="entry name" value="MobA"/>
    <property type="match status" value="1"/>
</dbReference>
<evidence type="ECO:0000313" key="10">
    <source>
        <dbReference type="EMBL" id="ASJ75033.1"/>
    </source>
</evidence>
<keyword evidence="10" id="KW-0548">Nucleotidyltransferase</keyword>